<dbReference type="InterPro" id="IPR008928">
    <property type="entry name" value="6-hairpin_glycosidase_sf"/>
</dbReference>
<dbReference type="InterPro" id="IPR032275">
    <property type="entry name" value="DUF4986"/>
</dbReference>
<dbReference type="GO" id="GO:0016787">
    <property type="term" value="F:hydrolase activity"/>
    <property type="evidence" value="ECO:0007669"/>
    <property type="project" value="UniProtKB-KW"/>
</dbReference>
<feature type="domain" description="Glycoside hydrolase GH146 substrate-binding" evidence="3">
    <location>
        <begin position="621"/>
        <end position="765"/>
    </location>
</feature>
<dbReference type="Pfam" id="PF20620">
    <property type="entry name" value="DUF6805"/>
    <property type="match status" value="1"/>
</dbReference>
<keyword evidence="5" id="KW-0378">Hydrolase</keyword>
<dbReference type="PANTHER" id="PTHR31151:SF0">
    <property type="entry name" value="PROLINE-TRNA LIGASE (DUF1680)"/>
    <property type="match status" value="1"/>
</dbReference>
<dbReference type="InterPro" id="IPR012878">
    <property type="entry name" value="Beta-AFase-like_GH127_cat"/>
</dbReference>
<evidence type="ECO:0000259" key="4">
    <source>
        <dbReference type="Pfam" id="PF20736"/>
    </source>
</evidence>
<dbReference type="RefSeq" id="WP_328278579.1">
    <property type="nucleotide sequence ID" value="NZ_JARTLD010000033.1"/>
</dbReference>
<dbReference type="SUPFAM" id="SSF48208">
    <property type="entry name" value="Six-hairpin glycosidases"/>
    <property type="match status" value="1"/>
</dbReference>
<feature type="domain" description="DUF4986" evidence="2">
    <location>
        <begin position="539"/>
        <end position="599"/>
    </location>
</feature>
<evidence type="ECO:0000259" key="2">
    <source>
        <dbReference type="Pfam" id="PF16375"/>
    </source>
</evidence>
<gene>
    <name evidence="5" type="ORF">P9847_13530</name>
</gene>
<comment type="caution">
    <text evidence="5">The sequence shown here is derived from an EMBL/GenBank/DDBJ whole genome shotgun (WGS) entry which is preliminary data.</text>
</comment>
<dbReference type="Pfam" id="PF07944">
    <property type="entry name" value="Beta-AFase-like_GH127_cat"/>
    <property type="match status" value="1"/>
</dbReference>
<protein>
    <submittedName>
        <fullName evidence="5">Glycoside hydrolase family 127 protein</fullName>
    </submittedName>
</protein>
<reference evidence="5 6" key="1">
    <citation type="submission" date="2023-03" db="EMBL/GenBank/DDBJ databases">
        <title>Bacillus Genome Sequencing.</title>
        <authorList>
            <person name="Dunlap C."/>
        </authorList>
    </citation>
    <scope>NUCLEOTIDE SEQUENCE [LARGE SCALE GENOMIC DNA]</scope>
    <source>
        <strain evidence="5 6">NRS-52</strain>
    </source>
</reference>
<dbReference type="Proteomes" id="UP001343257">
    <property type="component" value="Unassembled WGS sequence"/>
</dbReference>
<dbReference type="PROSITE" id="PS00379">
    <property type="entry name" value="CDP_ALCOHOL_P_TRANSF"/>
    <property type="match status" value="1"/>
</dbReference>
<dbReference type="InterPro" id="IPR046544">
    <property type="entry name" value="GH146_SB_dom"/>
</dbReference>
<dbReference type="Pfam" id="PF16375">
    <property type="entry name" value="DUF4986"/>
    <property type="match status" value="1"/>
</dbReference>
<evidence type="ECO:0000313" key="6">
    <source>
        <dbReference type="Proteomes" id="UP001343257"/>
    </source>
</evidence>
<evidence type="ECO:0000313" key="5">
    <source>
        <dbReference type="EMBL" id="MED5018327.1"/>
    </source>
</evidence>
<sequence length="783" mass="89527">MLKASVQAASQTTLLDGLFRNSQETGNQYLLSLDIDRLVAPCYEAANLKPKKKRYGGWESTQIAGHSIGHWLSAAAAMYSLTREETLLQRVKEAVDELAWVQSHDPEGYVSGFSRECFDHVFYGDGEFEVHHFGLGGSWVPWYSIHKIYAGLIDVYKRTGNEKALHVVTKLADWAKKGTDQLSDDQFQRMLICEHGGMNEAMADLYLITGNHDYLELAIRFCHQAVLEPLAREVDELDGKHANTQIPKVIGAAKLYDITGEEKYRKMAEYFWRVVAQERSYIMGGNSIFEHFQAKPQEKLGVETAETCNTYNMLKLTSLLFKWSPRSEYMDYYERALYNHILASQDPETGAKMYFISTEPGHFKVYGTHDRSFWCCTGTGMENPALYPRDIYHFDEQGVYVNLFIASRTTLPERGLVLRQETDFPRSSTTRLILDEAPKGRFKLRIRIPYWTVRPITATVEGDAEVYSGSEPGYLEIDRPWNKGDIINVILPMDLHVYRAKDDEKKVGFMYGPIVLAGALGKEDFPESDIVDNHLKLHSHRLIDVPVLVTDEDDVAQWIKPAQGNALTFITDAVGEPGGRRLLLVPFYELHHQRYTIYWTLMNKAQYMNYADHEKKERNRLHAITKDIVHPHEQQSEVEHLLKSEQSQSGYSVHAQKGYRTTDQGGFFSYRMAINPGSTMILQVTYFGSEGAFHNGHGHHEREFDILINDGFIARQKLEAEHPGQLFDVFYDIPDRLLSEKEHVQVKFASVNDGVAGGVYGIRMIDRLALDKWEEINGKEDIM</sequence>
<organism evidence="5 6">
    <name type="scientific">Paenibacillus chibensis</name>
    <dbReference type="NCBI Taxonomy" id="59846"/>
    <lineage>
        <taxon>Bacteria</taxon>
        <taxon>Bacillati</taxon>
        <taxon>Bacillota</taxon>
        <taxon>Bacilli</taxon>
        <taxon>Bacillales</taxon>
        <taxon>Paenibacillaceae</taxon>
        <taxon>Paenibacillus</taxon>
    </lineage>
</organism>
<feature type="domain" description="Non-reducing end beta-L-arabinofuranosidase-like GH127 catalytic" evidence="1">
    <location>
        <begin position="13"/>
        <end position="387"/>
    </location>
</feature>
<proteinExistence type="predicted"/>
<accession>A0ABU6PVF4</accession>
<evidence type="ECO:0000259" key="3">
    <source>
        <dbReference type="Pfam" id="PF20620"/>
    </source>
</evidence>
<dbReference type="PANTHER" id="PTHR31151">
    <property type="entry name" value="PROLINE-TRNA LIGASE (DUF1680)"/>
    <property type="match status" value="1"/>
</dbReference>
<name>A0ABU6PVF4_9BACL</name>
<dbReference type="Pfam" id="PF20736">
    <property type="entry name" value="Glyco_hydro127M"/>
    <property type="match status" value="1"/>
</dbReference>
<dbReference type="Gene3D" id="1.50.10.20">
    <property type="match status" value="1"/>
</dbReference>
<keyword evidence="6" id="KW-1185">Reference proteome</keyword>
<dbReference type="InterPro" id="IPR048254">
    <property type="entry name" value="CDP_ALCOHOL_P_TRANSF_CS"/>
</dbReference>
<dbReference type="InterPro" id="IPR049046">
    <property type="entry name" value="Beta-AFase-like_GH127_middle"/>
</dbReference>
<dbReference type="EMBL" id="JARTLD010000033">
    <property type="protein sequence ID" value="MED5018327.1"/>
    <property type="molecule type" value="Genomic_DNA"/>
</dbReference>
<evidence type="ECO:0000259" key="1">
    <source>
        <dbReference type="Pfam" id="PF07944"/>
    </source>
</evidence>
<feature type="domain" description="Non-reducing end beta-L-arabinofuranosidase-like GH127 middle" evidence="4">
    <location>
        <begin position="398"/>
        <end position="493"/>
    </location>
</feature>